<dbReference type="Pfam" id="PF13499">
    <property type="entry name" value="EF-hand_7"/>
    <property type="match status" value="1"/>
</dbReference>
<keyword evidence="4" id="KW-1185">Reference proteome</keyword>
<protein>
    <submittedName>
        <fullName evidence="2">EF hand domain-containing protein</fullName>
    </submittedName>
    <submittedName>
        <fullName evidence="3">EF_hand domain-containing protein</fullName>
    </submittedName>
</protein>
<comment type="caution">
    <text evidence="2">The sequence shown here is derived from an EMBL/GenBank/DDBJ whole genome shotgun (WGS) entry which is preliminary data.</text>
</comment>
<dbReference type="InterPro" id="IPR002048">
    <property type="entry name" value="EF_hand_dom"/>
</dbReference>
<dbReference type="Proteomes" id="UP001642409">
    <property type="component" value="Unassembled WGS sequence"/>
</dbReference>
<name>A0AA86NYX6_9EUKA</name>
<gene>
    <name evidence="2" type="ORF">HINF_LOCUS16857</name>
    <name evidence="3" type="ORF">HINF_LOCUS77033</name>
</gene>
<evidence type="ECO:0000313" key="3">
    <source>
        <dbReference type="EMBL" id="CAL6112425.1"/>
    </source>
</evidence>
<organism evidence="2">
    <name type="scientific">Hexamita inflata</name>
    <dbReference type="NCBI Taxonomy" id="28002"/>
    <lineage>
        <taxon>Eukaryota</taxon>
        <taxon>Metamonada</taxon>
        <taxon>Diplomonadida</taxon>
        <taxon>Hexamitidae</taxon>
        <taxon>Hexamitinae</taxon>
        <taxon>Hexamita</taxon>
    </lineage>
</organism>
<dbReference type="Gene3D" id="1.10.238.10">
    <property type="entry name" value="EF-hand"/>
    <property type="match status" value="2"/>
</dbReference>
<dbReference type="InterPro" id="IPR011992">
    <property type="entry name" value="EF-hand-dom_pair"/>
</dbReference>
<evidence type="ECO:0000313" key="2">
    <source>
        <dbReference type="EMBL" id="CAI9929212.1"/>
    </source>
</evidence>
<dbReference type="SUPFAM" id="SSF47473">
    <property type="entry name" value="EF-hand"/>
    <property type="match status" value="1"/>
</dbReference>
<reference evidence="3 4" key="2">
    <citation type="submission" date="2024-07" db="EMBL/GenBank/DDBJ databases">
        <authorList>
            <person name="Akdeniz Z."/>
        </authorList>
    </citation>
    <scope>NUCLEOTIDE SEQUENCE [LARGE SCALE GENOMIC DNA]</scope>
</reference>
<feature type="domain" description="EF-hand" evidence="1">
    <location>
        <begin position="6"/>
        <end position="69"/>
    </location>
</feature>
<dbReference type="GO" id="GO:0005509">
    <property type="term" value="F:calcium ion binding"/>
    <property type="evidence" value="ECO:0007669"/>
    <property type="project" value="InterPro"/>
</dbReference>
<sequence>MQFDIQKCQPIFKQADKKNKGFLSMDQLFYAITRLLRIQINMATLEIIMTLTDENNDGVTQEDEFCHIVYICENADLRDTQSILFYAADNDYSGTIEKSELFNVSKKLGIETNELELFAMMSVLTGTQTDEQSLNYEMFQHVMDILIKRNSKQNKQYEDILIDKIQQRQHVINLKNNSVSFI</sequence>
<evidence type="ECO:0000259" key="1">
    <source>
        <dbReference type="Pfam" id="PF13499"/>
    </source>
</evidence>
<reference evidence="2" key="1">
    <citation type="submission" date="2023-06" db="EMBL/GenBank/DDBJ databases">
        <authorList>
            <person name="Kurt Z."/>
        </authorList>
    </citation>
    <scope>NUCLEOTIDE SEQUENCE</scope>
</reference>
<evidence type="ECO:0000313" key="4">
    <source>
        <dbReference type="Proteomes" id="UP001642409"/>
    </source>
</evidence>
<dbReference type="EMBL" id="CAXDID020000738">
    <property type="protein sequence ID" value="CAL6112425.1"/>
    <property type="molecule type" value="Genomic_DNA"/>
</dbReference>
<proteinExistence type="predicted"/>
<dbReference type="AlphaFoldDB" id="A0AA86NYX6"/>
<accession>A0AA86NYX6</accession>
<dbReference type="EMBL" id="CATOUU010000426">
    <property type="protein sequence ID" value="CAI9929212.1"/>
    <property type="molecule type" value="Genomic_DNA"/>
</dbReference>